<sequence>MRESAYKYPYEGLNLRSDSESDVPEDALDIATTGRKKIGGKRVPENIPPVPLDNISFHSEENVQKWKYVAHRRIAQERELSKEALECMEVMAFVEVAGLMKKVTKIGRCYEKLVKEFIVNITQNCSEGSEEYRHVYVRGKCVKFSPTIINKFLNRSESTETDEVDLLERVTEEIIGGQVKQWPKKGLLSTGTLSVKYTILNRIGAANWK</sequence>
<evidence type="ECO:0000313" key="2">
    <source>
        <dbReference type="EMBL" id="MCH82682.1"/>
    </source>
</evidence>
<dbReference type="EMBL" id="LXQA010004031">
    <property type="protein sequence ID" value="MCH82682.1"/>
    <property type="molecule type" value="Genomic_DNA"/>
</dbReference>
<gene>
    <name evidence="2" type="ORF">A2U01_0003493</name>
</gene>
<feature type="domain" description="Putative plant transposon protein" evidence="1">
    <location>
        <begin position="98"/>
        <end position="208"/>
    </location>
</feature>
<dbReference type="Proteomes" id="UP000265520">
    <property type="component" value="Unassembled WGS sequence"/>
</dbReference>
<name>A0A392M5K6_9FABA</name>
<dbReference type="InterPro" id="IPR046796">
    <property type="entry name" value="Transposase_32_dom"/>
</dbReference>
<dbReference type="Pfam" id="PF20167">
    <property type="entry name" value="Transposase_32"/>
    <property type="match status" value="1"/>
</dbReference>
<evidence type="ECO:0000313" key="3">
    <source>
        <dbReference type="Proteomes" id="UP000265520"/>
    </source>
</evidence>
<proteinExistence type="predicted"/>
<dbReference type="AlphaFoldDB" id="A0A392M5K6"/>
<protein>
    <submittedName>
        <fullName evidence="2">Envelope-like protein</fullName>
    </submittedName>
</protein>
<evidence type="ECO:0000259" key="1">
    <source>
        <dbReference type="Pfam" id="PF20167"/>
    </source>
</evidence>
<comment type="caution">
    <text evidence="2">The sequence shown here is derived from an EMBL/GenBank/DDBJ whole genome shotgun (WGS) entry which is preliminary data.</text>
</comment>
<accession>A0A392M5K6</accession>
<organism evidence="2 3">
    <name type="scientific">Trifolium medium</name>
    <dbReference type="NCBI Taxonomy" id="97028"/>
    <lineage>
        <taxon>Eukaryota</taxon>
        <taxon>Viridiplantae</taxon>
        <taxon>Streptophyta</taxon>
        <taxon>Embryophyta</taxon>
        <taxon>Tracheophyta</taxon>
        <taxon>Spermatophyta</taxon>
        <taxon>Magnoliopsida</taxon>
        <taxon>eudicotyledons</taxon>
        <taxon>Gunneridae</taxon>
        <taxon>Pentapetalae</taxon>
        <taxon>rosids</taxon>
        <taxon>fabids</taxon>
        <taxon>Fabales</taxon>
        <taxon>Fabaceae</taxon>
        <taxon>Papilionoideae</taxon>
        <taxon>50 kb inversion clade</taxon>
        <taxon>NPAAA clade</taxon>
        <taxon>Hologalegina</taxon>
        <taxon>IRL clade</taxon>
        <taxon>Trifolieae</taxon>
        <taxon>Trifolium</taxon>
    </lineage>
</organism>
<reference evidence="2 3" key="1">
    <citation type="journal article" date="2018" name="Front. Plant Sci.">
        <title>Red Clover (Trifolium pratense) and Zigzag Clover (T. medium) - A Picture of Genomic Similarities and Differences.</title>
        <authorList>
            <person name="Dluhosova J."/>
            <person name="Istvanek J."/>
            <person name="Nedelnik J."/>
            <person name="Repkova J."/>
        </authorList>
    </citation>
    <scope>NUCLEOTIDE SEQUENCE [LARGE SCALE GENOMIC DNA]</scope>
    <source>
        <strain evidence="3">cv. 10/8</strain>
        <tissue evidence="2">Leaf</tissue>
    </source>
</reference>
<keyword evidence="3" id="KW-1185">Reference proteome</keyword>